<dbReference type="EMBL" id="VOSW01000048">
    <property type="protein sequence ID" value="KAE8757346.1"/>
    <property type="molecule type" value="Genomic_DNA"/>
</dbReference>
<name>A0A6N6WA62_9BURK</name>
<evidence type="ECO:0000313" key="1">
    <source>
        <dbReference type="EMBL" id="KAE8757346.1"/>
    </source>
</evidence>
<evidence type="ECO:0000313" key="2">
    <source>
        <dbReference type="Proteomes" id="UP000463700"/>
    </source>
</evidence>
<gene>
    <name evidence="1" type="ORF">FSO04_24310</name>
</gene>
<sequence>MKSITGYVCTFLALQYALMVLTEYVCPDGHRIHVRTETIDWQAKGVVWQ</sequence>
<proteinExistence type="predicted"/>
<protein>
    <submittedName>
        <fullName evidence="1">Uncharacterized protein</fullName>
    </submittedName>
</protein>
<dbReference type="AlphaFoldDB" id="A0A6N6WA62"/>
<organism evidence="1 2">
    <name type="scientific">Paraburkholderia madseniana</name>
    <dbReference type="NCBI Taxonomy" id="2599607"/>
    <lineage>
        <taxon>Bacteria</taxon>
        <taxon>Pseudomonadati</taxon>
        <taxon>Pseudomonadota</taxon>
        <taxon>Betaproteobacteria</taxon>
        <taxon>Burkholderiales</taxon>
        <taxon>Burkholderiaceae</taxon>
        <taxon>Paraburkholderia</taxon>
    </lineage>
</organism>
<accession>A0A6N6WA62</accession>
<reference evidence="1 2" key="1">
    <citation type="journal article" date="2020" name="Int. J. Syst. Evol. Microbiol.">
        <title>Paraburkholderia madseniana sp. nov., a phenolic acid-degrading bacterium isolated from acidic forest soil.</title>
        <authorList>
            <person name="Wilhelm R.C."/>
            <person name="Murphy S.J.L."/>
            <person name="Feriancek N.M."/>
            <person name="Karasz D.C."/>
            <person name="DeRito C.M."/>
            <person name="Newman J.D."/>
            <person name="Buckley D.H."/>
        </authorList>
    </citation>
    <scope>NUCLEOTIDE SEQUENCE [LARGE SCALE GENOMIC DNA]</scope>
    <source>
        <strain evidence="1 2">RP11</strain>
    </source>
</reference>
<dbReference type="RefSeq" id="WP_154563242.1">
    <property type="nucleotide sequence ID" value="NZ_VOSW01000048.1"/>
</dbReference>
<comment type="caution">
    <text evidence="1">The sequence shown here is derived from an EMBL/GenBank/DDBJ whole genome shotgun (WGS) entry which is preliminary data.</text>
</comment>
<dbReference type="Proteomes" id="UP000463700">
    <property type="component" value="Unassembled WGS sequence"/>
</dbReference>